<dbReference type="AlphaFoldDB" id="A0A6P1BR97"/>
<organism evidence="2 3">
    <name type="scientific">Bradyrhizobium uaiense</name>
    <dbReference type="NCBI Taxonomy" id="2594946"/>
    <lineage>
        <taxon>Bacteria</taxon>
        <taxon>Pseudomonadati</taxon>
        <taxon>Pseudomonadota</taxon>
        <taxon>Alphaproteobacteria</taxon>
        <taxon>Hyphomicrobiales</taxon>
        <taxon>Nitrobacteraceae</taxon>
        <taxon>Bradyrhizobium</taxon>
    </lineage>
</organism>
<accession>A0A6P1BR97</accession>
<sequence>MTKNRGLQKSCVLKKIAPCEMAELIDAKCISAARAIVTWRGNKARRGKSVASLTQPSPQQMNVAVAVGGRPASRRPPLEQHALGEKPAGAGKNFHFIPANSLL</sequence>
<keyword evidence="3" id="KW-1185">Reference proteome</keyword>
<evidence type="ECO:0000313" key="2">
    <source>
        <dbReference type="EMBL" id="NEV00859.1"/>
    </source>
</evidence>
<comment type="caution">
    <text evidence="2">The sequence shown here is derived from an EMBL/GenBank/DDBJ whole genome shotgun (WGS) entry which is preliminary data.</text>
</comment>
<name>A0A6P1BR97_9BRAD</name>
<dbReference type="EMBL" id="VKHP01000201">
    <property type="protein sequence ID" value="NEV00859.1"/>
    <property type="molecule type" value="Genomic_DNA"/>
</dbReference>
<evidence type="ECO:0000313" key="3">
    <source>
        <dbReference type="Proteomes" id="UP000468531"/>
    </source>
</evidence>
<reference evidence="2 3" key="1">
    <citation type="journal article" date="2020" name="Arch. Microbiol.">
        <title>Bradyrhizobium uaiense sp. nov., a new highly efficient cowpea symbiont.</title>
        <authorList>
            <person name="Cabral Michel D."/>
            <person name="Azarias Guimaraes A."/>
            <person name="Martins da Costa E."/>
            <person name="Soares de Carvalho T."/>
            <person name="Balsanelli E."/>
            <person name="Willems A."/>
            <person name="Maltempi de Souza E."/>
            <person name="de Souza Moreira F.M."/>
        </authorList>
    </citation>
    <scope>NUCLEOTIDE SEQUENCE [LARGE SCALE GENOMIC DNA]</scope>
    <source>
        <strain evidence="2 3">UFLA 03-164</strain>
    </source>
</reference>
<feature type="region of interest" description="Disordered" evidence="1">
    <location>
        <begin position="70"/>
        <end position="90"/>
    </location>
</feature>
<evidence type="ECO:0000256" key="1">
    <source>
        <dbReference type="SAM" id="MobiDB-lite"/>
    </source>
</evidence>
<gene>
    <name evidence="2" type="ORF">FNJ47_34955</name>
</gene>
<dbReference type="RefSeq" id="WP_163160400.1">
    <property type="nucleotide sequence ID" value="NZ_VKHP01000201.1"/>
</dbReference>
<protein>
    <submittedName>
        <fullName evidence="2">Uncharacterized protein</fullName>
    </submittedName>
</protein>
<proteinExistence type="predicted"/>
<dbReference type="Proteomes" id="UP000468531">
    <property type="component" value="Unassembled WGS sequence"/>
</dbReference>